<evidence type="ECO:0000256" key="1">
    <source>
        <dbReference type="PROSITE-ProRule" id="PRU00175"/>
    </source>
</evidence>
<evidence type="ECO:0000313" key="3">
    <source>
        <dbReference type="EMBL" id="AUA60255.1"/>
    </source>
</evidence>
<dbReference type="PANTHER" id="PTHR10044">
    <property type="entry name" value="INHIBITOR OF APOPTOSIS"/>
    <property type="match status" value="1"/>
</dbReference>
<dbReference type="KEGG" id="vg:41700028"/>
<dbReference type="SMART" id="SM00238">
    <property type="entry name" value="BIR"/>
    <property type="match status" value="2"/>
</dbReference>
<dbReference type="GO" id="GO:0061630">
    <property type="term" value="F:ubiquitin protein ligase activity"/>
    <property type="evidence" value="ECO:0007669"/>
    <property type="project" value="TreeGrafter"/>
</dbReference>
<dbReference type="InterPro" id="IPR001370">
    <property type="entry name" value="BIR_rpt"/>
</dbReference>
<dbReference type="Proteomes" id="UP000290445">
    <property type="component" value="Segment"/>
</dbReference>
<reference evidence="3 4" key="1">
    <citation type="journal article" date="2017" name="Viruses">
        <title>The Operophtera brumata Nucleopolyhedrovirus (OpbuNPV) Represents an Early, Divergent Lineage within Genus Alphabaculovirus.</title>
        <authorList>
            <person name="Harrison R.L."/>
            <person name="Rowley D.L."/>
            <person name="Mowery J.D."/>
            <person name="Bauchan G.R."/>
            <person name="Burand J.P."/>
        </authorList>
    </citation>
    <scope>NUCLEOTIDE SEQUENCE [LARGE SCALE GENOMIC DNA]</scope>
    <source>
        <strain evidence="3">OpbuNPV-MA</strain>
    </source>
</reference>
<proteinExistence type="predicted"/>
<keyword evidence="1" id="KW-0862">Zinc</keyword>
<dbReference type="EMBL" id="MF614691">
    <property type="protein sequence ID" value="AUA60255.1"/>
    <property type="molecule type" value="Genomic_DNA"/>
</dbReference>
<organism evidence="3 4">
    <name type="scientific">Operophtera brumata nucleopolyhedrovirus</name>
    <dbReference type="NCBI Taxonomy" id="1046267"/>
    <lineage>
        <taxon>Viruses</taxon>
        <taxon>Viruses incertae sedis</taxon>
        <taxon>Naldaviricetes</taxon>
        <taxon>Lefavirales</taxon>
        <taxon>Baculoviridae</taxon>
        <taxon>Alphabaculovirus</taxon>
        <taxon>Alphabaculovirus opbrumatae</taxon>
    </lineage>
</organism>
<dbReference type="InterPro" id="IPR013083">
    <property type="entry name" value="Znf_RING/FYVE/PHD"/>
</dbReference>
<dbReference type="SMART" id="SM00184">
    <property type="entry name" value="RING"/>
    <property type="match status" value="1"/>
</dbReference>
<dbReference type="InterPro" id="IPR050784">
    <property type="entry name" value="IAP"/>
</dbReference>
<dbReference type="GO" id="GO:0043027">
    <property type="term" value="F:cysteine-type endopeptidase inhibitor activity involved in apoptotic process"/>
    <property type="evidence" value="ECO:0007669"/>
    <property type="project" value="TreeGrafter"/>
</dbReference>
<dbReference type="GO" id="GO:0008270">
    <property type="term" value="F:zinc ion binding"/>
    <property type="evidence" value="ECO:0007669"/>
    <property type="project" value="UniProtKB-KW"/>
</dbReference>
<dbReference type="InterPro" id="IPR001841">
    <property type="entry name" value="Znf_RING"/>
</dbReference>
<accession>A0A2H4UZR6</accession>
<keyword evidence="1" id="KW-0863">Zinc-finger</keyword>
<protein>
    <submittedName>
        <fullName evidence="3">IAP-3</fullName>
    </submittedName>
</protein>
<dbReference type="Pfam" id="PF13920">
    <property type="entry name" value="zf-C3HC4_3"/>
    <property type="match status" value="1"/>
</dbReference>
<dbReference type="PROSITE" id="PS50143">
    <property type="entry name" value="BIR_REPEAT_2"/>
    <property type="match status" value="2"/>
</dbReference>
<dbReference type="PANTHER" id="PTHR10044:SF139">
    <property type="entry name" value="DEATH-ASSOCIATED INHIBITOR OF APOPTOSIS 2"/>
    <property type="match status" value="1"/>
</dbReference>
<name>A0A2H4UZR6_9ABAC</name>
<dbReference type="CDD" id="cd00022">
    <property type="entry name" value="BIR"/>
    <property type="match status" value="1"/>
</dbReference>
<dbReference type="OrthoDB" id="9255at10239"/>
<dbReference type="Pfam" id="PF00653">
    <property type="entry name" value="BIR"/>
    <property type="match status" value="2"/>
</dbReference>
<dbReference type="GeneID" id="41700028"/>
<dbReference type="Gene3D" id="3.30.40.10">
    <property type="entry name" value="Zinc/RING finger domain, C3HC4 (zinc finger)"/>
    <property type="match status" value="1"/>
</dbReference>
<evidence type="ECO:0000259" key="2">
    <source>
        <dbReference type="PROSITE" id="PS50089"/>
    </source>
</evidence>
<evidence type="ECO:0000313" key="4">
    <source>
        <dbReference type="Proteomes" id="UP000290445"/>
    </source>
</evidence>
<keyword evidence="1" id="KW-0479">Metal-binding</keyword>
<keyword evidence="4" id="KW-1185">Reference proteome</keyword>
<dbReference type="GO" id="GO:0031398">
    <property type="term" value="P:positive regulation of protein ubiquitination"/>
    <property type="evidence" value="ECO:0007669"/>
    <property type="project" value="TreeGrafter"/>
</dbReference>
<dbReference type="Gene3D" id="1.10.1170.10">
    <property type="entry name" value="Inhibitor Of Apoptosis Protein (2mihbC-IAP-1), Chain A"/>
    <property type="match status" value="2"/>
</dbReference>
<dbReference type="SUPFAM" id="SSF57924">
    <property type="entry name" value="Inhibitor of apoptosis (IAP) repeat"/>
    <property type="match status" value="2"/>
</dbReference>
<dbReference type="RefSeq" id="YP_009552584.1">
    <property type="nucleotide sequence ID" value="NC_040621.1"/>
</dbReference>
<sequence length="272" mass="31350">MNDHIVVKIMQCSDMRLKSFKHWTGPMLVSELVECGFYHYDMRDVRCAFCKICFSVCDNMVSEDILNYHESYSSHCPLYTGEASNTSKEEASRLEHLLNLEIELFSELKFPRHREYATQAIRLATFKEWPISIPVQPDDLATAGFFYLNHSDQTHCFFCGLSISHWETYDVPWEEHAYHASKCEFVRLIKGDDFIQRVMSKKCVIRPTATAAESLTPTESPKYECAICLSAQQEVVFVPCGHAFCGDCCIALQNCAVCRMPVVYRQRLFLTK</sequence>
<dbReference type="PROSITE" id="PS50089">
    <property type="entry name" value="ZF_RING_2"/>
    <property type="match status" value="1"/>
</dbReference>
<dbReference type="GO" id="GO:0051726">
    <property type="term" value="P:regulation of cell cycle"/>
    <property type="evidence" value="ECO:0007669"/>
    <property type="project" value="TreeGrafter"/>
</dbReference>
<feature type="domain" description="RING-type" evidence="2">
    <location>
        <begin position="225"/>
        <end position="259"/>
    </location>
</feature>